<feature type="region of interest" description="Disordered" evidence="7">
    <location>
        <begin position="271"/>
        <end position="491"/>
    </location>
</feature>
<sequence length="491" mass="52769">MGSKGRLPPPHHLRRPLPGPGMGHHDPIPHEMHPHHGGFPPYDMPPPHPEIMEQKLAAQHVEMQKLATENRRFAATHGTLRQDLAAIQHELQMLHNHVGAVKSEREQQIRGLLDKIGKMEADLQGAEPLKMELNKARADAQSLLAAREELVSRVHQLTEDNQRAHMELQQVPALMSELEGLRQEYQHCRQTFEYEKKLYNEHLESLQVMEKNYMTMASEVEKLRAELKKQAEIDKRTAAAAAGPYAGFAGHNDKEASGYYPVGQNTYEDPYVPQGRAPLPGGGAAADGNTAVGSQSGPTAPRAGYDIYRGPGPAVPGYKGPGAPAYDPQRAHGAPAYDPQRGPGAPAYDPQRGPGAPAYDPQRGPGAPAYDPQRGPGAPAYDPQRGPNPPNYDTHKGPGYDLYRGPGGAGYDRQRAPGGPARGPQFGGPGYEAHRGTSFESPSGPAGTQGQAMQQPTNTTYGSAAATAHASGGFQGAQVQPPADGNHPGRR</sequence>
<dbReference type="EMBL" id="JAMZMK010006121">
    <property type="protein sequence ID" value="KAI7750579.1"/>
    <property type="molecule type" value="Genomic_DNA"/>
</dbReference>
<name>A0AAD5GRF9_AMBAR</name>
<accession>A0AAD5GRF9</accession>
<evidence type="ECO:0008006" key="10">
    <source>
        <dbReference type="Google" id="ProtNLM"/>
    </source>
</evidence>
<keyword evidence="5" id="KW-0287">Flowering</keyword>
<proteinExistence type="inferred from homology"/>
<dbReference type="PANTHER" id="PTHR33405:SF4">
    <property type="entry name" value="PROTEIN FLX-LIKE 2"/>
    <property type="match status" value="1"/>
</dbReference>
<feature type="compositionally biased region" description="Basic and acidic residues" evidence="7">
    <location>
        <begin position="23"/>
        <end position="34"/>
    </location>
</feature>
<keyword evidence="2" id="KW-0217">Developmental protein</keyword>
<dbReference type="AlphaFoldDB" id="A0AAD5GRF9"/>
<feature type="region of interest" description="Disordered" evidence="7">
    <location>
        <begin position="1"/>
        <end position="49"/>
    </location>
</feature>
<comment type="similarity">
    <text evidence="1">Belongs to the FLX family.</text>
</comment>
<organism evidence="8 9">
    <name type="scientific">Ambrosia artemisiifolia</name>
    <name type="common">Common ragweed</name>
    <dbReference type="NCBI Taxonomy" id="4212"/>
    <lineage>
        <taxon>Eukaryota</taxon>
        <taxon>Viridiplantae</taxon>
        <taxon>Streptophyta</taxon>
        <taxon>Embryophyta</taxon>
        <taxon>Tracheophyta</taxon>
        <taxon>Spermatophyta</taxon>
        <taxon>Magnoliopsida</taxon>
        <taxon>eudicotyledons</taxon>
        <taxon>Gunneridae</taxon>
        <taxon>Pentapetalae</taxon>
        <taxon>asterids</taxon>
        <taxon>campanulids</taxon>
        <taxon>Asterales</taxon>
        <taxon>Asteraceae</taxon>
        <taxon>Asteroideae</taxon>
        <taxon>Heliantheae alliance</taxon>
        <taxon>Heliantheae</taxon>
        <taxon>Ambrosia</taxon>
    </lineage>
</organism>
<evidence type="ECO:0000256" key="6">
    <source>
        <dbReference type="SAM" id="Coils"/>
    </source>
</evidence>
<evidence type="ECO:0000256" key="7">
    <source>
        <dbReference type="SAM" id="MobiDB-lite"/>
    </source>
</evidence>
<evidence type="ECO:0000256" key="2">
    <source>
        <dbReference type="ARBA" id="ARBA00022473"/>
    </source>
</evidence>
<reference evidence="8" key="1">
    <citation type="submission" date="2022-06" db="EMBL/GenBank/DDBJ databases">
        <title>Uncovering the hologenomic basis of an extraordinary plant invasion.</title>
        <authorList>
            <person name="Bieker V.C."/>
            <person name="Martin M.D."/>
            <person name="Gilbert T."/>
            <person name="Hodgins K."/>
            <person name="Battlay P."/>
            <person name="Petersen B."/>
            <person name="Wilson J."/>
        </authorList>
    </citation>
    <scope>NUCLEOTIDE SEQUENCE</scope>
    <source>
        <strain evidence="8">AA19_3_7</strain>
        <tissue evidence="8">Leaf</tissue>
    </source>
</reference>
<dbReference type="GO" id="GO:0030154">
    <property type="term" value="P:cell differentiation"/>
    <property type="evidence" value="ECO:0007669"/>
    <property type="project" value="UniProtKB-KW"/>
</dbReference>
<dbReference type="GO" id="GO:0009908">
    <property type="term" value="P:flower development"/>
    <property type="evidence" value="ECO:0007669"/>
    <property type="project" value="UniProtKB-KW"/>
</dbReference>
<feature type="compositionally biased region" description="Low complexity" evidence="7">
    <location>
        <begin position="459"/>
        <end position="472"/>
    </location>
</feature>
<gene>
    <name evidence="8" type="ORF">M8C21_022488</name>
</gene>
<evidence type="ECO:0000256" key="3">
    <source>
        <dbReference type="ARBA" id="ARBA00022782"/>
    </source>
</evidence>
<comment type="caution">
    <text evidence="8">The sequence shown here is derived from an EMBL/GenBank/DDBJ whole genome shotgun (WGS) entry which is preliminary data.</text>
</comment>
<evidence type="ECO:0000256" key="4">
    <source>
        <dbReference type="ARBA" id="ARBA00023054"/>
    </source>
</evidence>
<evidence type="ECO:0000256" key="1">
    <source>
        <dbReference type="ARBA" id="ARBA00005405"/>
    </source>
</evidence>
<evidence type="ECO:0000313" key="8">
    <source>
        <dbReference type="EMBL" id="KAI7750579.1"/>
    </source>
</evidence>
<dbReference type="PANTHER" id="PTHR33405">
    <property type="entry name" value="PROTEIN FLX-LIKE 2"/>
    <property type="match status" value="1"/>
</dbReference>
<keyword evidence="3" id="KW-0221">Differentiation</keyword>
<feature type="coiled-coil region" evidence="6">
    <location>
        <begin position="133"/>
        <end position="167"/>
    </location>
</feature>
<evidence type="ECO:0000313" key="9">
    <source>
        <dbReference type="Proteomes" id="UP001206925"/>
    </source>
</evidence>
<dbReference type="InterPro" id="IPR040353">
    <property type="entry name" value="FLX/FLX-like"/>
</dbReference>
<keyword evidence="4 6" id="KW-0175">Coiled coil</keyword>
<dbReference type="Proteomes" id="UP001206925">
    <property type="component" value="Unassembled WGS sequence"/>
</dbReference>
<protein>
    <recommendedName>
        <fullName evidence="10">Protein FLX-like 2</fullName>
    </recommendedName>
</protein>
<keyword evidence="9" id="KW-1185">Reference proteome</keyword>
<evidence type="ECO:0000256" key="5">
    <source>
        <dbReference type="ARBA" id="ARBA00023089"/>
    </source>
</evidence>
<feature type="compositionally biased region" description="Polar residues" evidence="7">
    <location>
        <begin position="438"/>
        <end position="458"/>
    </location>
</feature>